<keyword evidence="2" id="KW-1185">Reference proteome</keyword>
<dbReference type="Gene3D" id="3.40.190.10">
    <property type="entry name" value="Periplasmic binding protein-like II"/>
    <property type="match status" value="2"/>
</dbReference>
<sequence length="200" mass="23461">MGDILRYYSHSGKVKAVSTSREKRKLITDNAEHPEVICRWWDNFFELDNSVMSQHGVLDEVLFKQEDGSYTRIDITKESQEVQERNDWGNLWAQSLPKYIPEGFKIKEELEPVYNETEYRDSVYEPYMTEKCVPDQWPDLEHSEEIAELEASIKDYITQCQAKWVAGQSDINADWDGYLEQLDKLGLDQYLEYKGAVKAE</sequence>
<name>A0AAE3DSB9_9FIRM</name>
<dbReference type="RefSeq" id="WP_227614824.1">
    <property type="nucleotide sequence ID" value="NZ_JAJEPR010000008.1"/>
</dbReference>
<dbReference type="SUPFAM" id="SSF53850">
    <property type="entry name" value="Periplasmic binding protein-like II"/>
    <property type="match status" value="1"/>
</dbReference>
<organism evidence="1 2">
    <name type="scientific">Fusicatenibacter faecihominis</name>
    <dbReference type="NCBI Taxonomy" id="2881276"/>
    <lineage>
        <taxon>Bacteria</taxon>
        <taxon>Bacillati</taxon>
        <taxon>Bacillota</taxon>
        <taxon>Clostridia</taxon>
        <taxon>Lachnospirales</taxon>
        <taxon>Lachnospiraceae</taxon>
        <taxon>Fusicatenibacter</taxon>
    </lineage>
</organism>
<dbReference type="EMBL" id="JAJEPR010000008">
    <property type="protein sequence ID" value="MCC2189484.1"/>
    <property type="molecule type" value="Genomic_DNA"/>
</dbReference>
<comment type="caution">
    <text evidence="1">The sequence shown here is derived from an EMBL/GenBank/DDBJ whole genome shotgun (WGS) entry which is preliminary data.</text>
</comment>
<dbReference type="Proteomes" id="UP001197875">
    <property type="component" value="Unassembled WGS sequence"/>
</dbReference>
<reference evidence="1 2" key="1">
    <citation type="submission" date="2021-10" db="EMBL/GenBank/DDBJ databases">
        <title>Anaerobic single-cell dispensing facilitates the cultivation of human gut bacteria.</title>
        <authorList>
            <person name="Afrizal A."/>
        </authorList>
    </citation>
    <scope>NUCLEOTIDE SEQUENCE [LARGE SCALE GENOMIC DNA]</scope>
    <source>
        <strain evidence="1 2">CLA-AA-H277</strain>
    </source>
</reference>
<evidence type="ECO:0000313" key="1">
    <source>
        <dbReference type="EMBL" id="MCC2189484.1"/>
    </source>
</evidence>
<evidence type="ECO:0000313" key="2">
    <source>
        <dbReference type="Proteomes" id="UP001197875"/>
    </source>
</evidence>
<dbReference type="AlphaFoldDB" id="A0AAE3DSB9"/>
<gene>
    <name evidence="1" type="ORF">LKD71_06660</name>
</gene>
<protein>
    <submittedName>
        <fullName evidence="1">Uncharacterized protein</fullName>
    </submittedName>
</protein>
<proteinExistence type="predicted"/>
<accession>A0AAE3DSB9</accession>